<evidence type="ECO:0000313" key="14">
    <source>
        <dbReference type="Proteomes" id="UP000063964"/>
    </source>
</evidence>
<accession>A0A0X8JP04</accession>
<evidence type="ECO:0000256" key="8">
    <source>
        <dbReference type="ARBA" id="ARBA00022989"/>
    </source>
</evidence>
<feature type="transmembrane region" description="Helical" evidence="11">
    <location>
        <begin position="114"/>
        <end position="138"/>
    </location>
</feature>
<dbReference type="RefSeq" id="WP_066602900.1">
    <property type="nucleotide sequence ID" value="NZ_CP014230.1"/>
</dbReference>
<keyword evidence="8 11" id="KW-1133">Transmembrane helix</keyword>
<protein>
    <recommendedName>
        <fullName evidence="11">Transport permease protein</fullName>
    </recommendedName>
</protein>
<dbReference type="Pfam" id="PF01061">
    <property type="entry name" value="ABC2_membrane"/>
    <property type="match status" value="1"/>
</dbReference>
<proteinExistence type="inferred from homology"/>
<dbReference type="PIRSF" id="PIRSF006648">
    <property type="entry name" value="DrrB"/>
    <property type="match status" value="1"/>
</dbReference>
<feature type="transmembrane region" description="Helical" evidence="11">
    <location>
        <begin position="38"/>
        <end position="61"/>
    </location>
</feature>
<dbReference type="InterPro" id="IPR013525">
    <property type="entry name" value="ABC2_TM"/>
</dbReference>
<evidence type="ECO:0000256" key="6">
    <source>
        <dbReference type="ARBA" id="ARBA00022692"/>
    </source>
</evidence>
<evidence type="ECO:0000313" key="13">
    <source>
        <dbReference type="EMBL" id="AMD92097.1"/>
    </source>
</evidence>
<dbReference type="GO" id="GO:0015920">
    <property type="term" value="P:lipopolysaccharide transport"/>
    <property type="evidence" value="ECO:0007669"/>
    <property type="project" value="TreeGrafter"/>
</dbReference>
<dbReference type="PROSITE" id="PS51012">
    <property type="entry name" value="ABC_TM2"/>
    <property type="match status" value="1"/>
</dbReference>
<feature type="transmembrane region" description="Helical" evidence="11">
    <location>
        <begin position="150"/>
        <end position="177"/>
    </location>
</feature>
<feature type="transmembrane region" description="Helical" evidence="11">
    <location>
        <begin position="239"/>
        <end position="257"/>
    </location>
</feature>
<dbReference type="GO" id="GO:0043190">
    <property type="term" value="C:ATP-binding cassette (ABC) transporter complex"/>
    <property type="evidence" value="ECO:0007669"/>
    <property type="project" value="InterPro"/>
</dbReference>
<keyword evidence="9" id="KW-0625">Polysaccharide transport</keyword>
<organism evidence="13 14">
    <name type="scientific">Desulfomicrobium orale DSM 12838</name>
    <dbReference type="NCBI Taxonomy" id="888061"/>
    <lineage>
        <taxon>Bacteria</taxon>
        <taxon>Pseudomonadati</taxon>
        <taxon>Thermodesulfobacteriota</taxon>
        <taxon>Desulfovibrionia</taxon>
        <taxon>Desulfovibrionales</taxon>
        <taxon>Desulfomicrobiaceae</taxon>
        <taxon>Desulfomicrobium</taxon>
    </lineage>
</organism>
<feature type="domain" description="ABC transmembrane type-2" evidence="12">
    <location>
        <begin position="36"/>
        <end position="260"/>
    </location>
</feature>
<evidence type="ECO:0000256" key="4">
    <source>
        <dbReference type="ARBA" id="ARBA00022475"/>
    </source>
</evidence>
<dbReference type="Proteomes" id="UP000063964">
    <property type="component" value="Chromosome"/>
</dbReference>
<evidence type="ECO:0000259" key="12">
    <source>
        <dbReference type="PROSITE" id="PS51012"/>
    </source>
</evidence>
<keyword evidence="7" id="KW-0972">Capsule biogenesis/degradation</keyword>
<feature type="transmembrane region" description="Helical" evidence="11">
    <location>
        <begin position="183"/>
        <end position="201"/>
    </location>
</feature>
<keyword evidence="6 11" id="KW-0812">Transmembrane</keyword>
<keyword evidence="3 11" id="KW-0813">Transport</keyword>
<sequence>MTHKPGGFFVSLYRHRTLLAQLTRREIAARYKGTMLGMVWPVLVPVFMLCVYTFVFSVIFRARWGEADSPVEFAPYLFCGLIVYAFFAECAGRAPSLFVSQPNYITKIIFPLEILPAVALGSALFNAALSACVLILFLAVSHLALPLTVLLLPVVLAPLCLLTCACALGLATLGVYVRDMDQLMSILLTVLMFLSPIFYPLSAVPEEFRKFLLINPLAPVIAAVRDVLVLGNMPDWSGLAVYTLAALAALEAAWWFYAKARKGFADVV</sequence>
<feature type="transmembrane region" description="Helical" evidence="11">
    <location>
        <begin position="73"/>
        <end position="94"/>
    </location>
</feature>
<evidence type="ECO:0000256" key="3">
    <source>
        <dbReference type="ARBA" id="ARBA00022448"/>
    </source>
</evidence>
<dbReference type="STRING" id="888061.AXF15_02570"/>
<evidence type="ECO:0000256" key="10">
    <source>
        <dbReference type="ARBA" id="ARBA00023136"/>
    </source>
</evidence>
<dbReference type="InterPro" id="IPR047817">
    <property type="entry name" value="ABC2_TM_bact-type"/>
</dbReference>
<evidence type="ECO:0000256" key="7">
    <source>
        <dbReference type="ARBA" id="ARBA00022903"/>
    </source>
</evidence>
<dbReference type="EMBL" id="CP014230">
    <property type="protein sequence ID" value="AMD92097.1"/>
    <property type="molecule type" value="Genomic_DNA"/>
</dbReference>
<dbReference type="GO" id="GO:0015774">
    <property type="term" value="P:polysaccharide transport"/>
    <property type="evidence" value="ECO:0007669"/>
    <property type="project" value="UniProtKB-KW"/>
</dbReference>
<keyword evidence="5" id="KW-0762">Sugar transport</keyword>
<comment type="similarity">
    <text evidence="2 11">Belongs to the ABC-2 integral membrane protein family.</text>
</comment>
<dbReference type="AlphaFoldDB" id="A0A0X8JP04"/>
<comment type="subcellular location">
    <subcellularLocation>
        <location evidence="1 11">Cell membrane</location>
        <topology evidence="1 11">Multi-pass membrane protein</topology>
    </subcellularLocation>
</comment>
<gene>
    <name evidence="13" type="ORF">AXF15_02570</name>
</gene>
<reference evidence="14" key="1">
    <citation type="submission" date="2016-02" db="EMBL/GenBank/DDBJ databases">
        <authorList>
            <person name="Holder M.E."/>
            <person name="Ajami N.J."/>
            <person name="Petrosino J.F."/>
        </authorList>
    </citation>
    <scope>NUCLEOTIDE SEQUENCE [LARGE SCALE GENOMIC DNA]</scope>
    <source>
        <strain evidence="14">DSM 12838</strain>
    </source>
</reference>
<evidence type="ECO:0000256" key="2">
    <source>
        <dbReference type="ARBA" id="ARBA00007783"/>
    </source>
</evidence>
<evidence type="ECO:0000256" key="11">
    <source>
        <dbReference type="RuleBase" id="RU361157"/>
    </source>
</evidence>
<dbReference type="PANTHER" id="PTHR30413:SF10">
    <property type="entry name" value="CAPSULE POLYSACCHARIDE EXPORT INNER-MEMBRANE PROTEIN CTRC"/>
    <property type="match status" value="1"/>
</dbReference>
<dbReference type="GO" id="GO:0140359">
    <property type="term" value="F:ABC-type transporter activity"/>
    <property type="evidence" value="ECO:0007669"/>
    <property type="project" value="InterPro"/>
</dbReference>
<evidence type="ECO:0000256" key="9">
    <source>
        <dbReference type="ARBA" id="ARBA00023047"/>
    </source>
</evidence>
<dbReference type="KEGG" id="doa:AXF15_02570"/>
<evidence type="ECO:0000256" key="1">
    <source>
        <dbReference type="ARBA" id="ARBA00004651"/>
    </source>
</evidence>
<feature type="transmembrane region" description="Helical" evidence="11">
    <location>
        <begin position="213"/>
        <end position="233"/>
    </location>
</feature>
<evidence type="ECO:0000256" key="5">
    <source>
        <dbReference type="ARBA" id="ARBA00022597"/>
    </source>
</evidence>
<name>A0A0X8JP04_9BACT</name>
<keyword evidence="14" id="KW-1185">Reference proteome</keyword>
<keyword evidence="10 11" id="KW-0472">Membrane</keyword>
<dbReference type="InterPro" id="IPR000412">
    <property type="entry name" value="ABC_2_transport"/>
</dbReference>
<keyword evidence="4 11" id="KW-1003">Cell membrane</keyword>
<dbReference type="PANTHER" id="PTHR30413">
    <property type="entry name" value="INNER MEMBRANE TRANSPORT PERMEASE"/>
    <property type="match status" value="1"/>
</dbReference>